<evidence type="ECO:0000313" key="2">
    <source>
        <dbReference type="EMBL" id="JAD78954.1"/>
    </source>
</evidence>
<reference evidence="2" key="1">
    <citation type="submission" date="2014-09" db="EMBL/GenBank/DDBJ databases">
        <authorList>
            <person name="Magalhaes I.L.F."/>
            <person name="Oliveira U."/>
            <person name="Santos F.R."/>
            <person name="Vidigal T.H.D.A."/>
            <person name="Brescovit A.D."/>
            <person name="Santos A.J."/>
        </authorList>
    </citation>
    <scope>NUCLEOTIDE SEQUENCE</scope>
    <source>
        <tissue evidence="2">Shoot tissue taken approximately 20 cm above the soil surface</tissue>
    </source>
</reference>
<dbReference type="EMBL" id="GBRH01218941">
    <property type="protein sequence ID" value="JAD78954.1"/>
    <property type="molecule type" value="Transcribed_RNA"/>
</dbReference>
<protein>
    <submittedName>
        <fullName evidence="2">Uncharacterized protein</fullName>
    </submittedName>
</protein>
<dbReference type="AlphaFoldDB" id="A0A0A9VG33"/>
<feature type="compositionally biased region" description="Basic residues" evidence="1">
    <location>
        <begin position="27"/>
        <end position="36"/>
    </location>
</feature>
<proteinExistence type="predicted"/>
<feature type="region of interest" description="Disordered" evidence="1">
    <location>
        <begin position="27"/>
        <end position="58"/>
    </location>
</feature>
<accession>A0A0A9VG33</accession>
<evidence type="ECO:0000256" key="1">
    <source>
        <dbReference type="SAM" id="MobiDB-lite"/>
    </source>
</evidence>
<name>A0A0A9VG33_ARUDO</name>
<sequence length="77" mass="8756">MGTCRCGRRGKASRRWQGRGCRRRCRISRGRPRGHLRQVPLPTQASGRRRQGAQETHALLPAIPPQSIQFQARGLEK</sequence>
<reference evidence="2" key="2">
    <citation type="journal article" date="2015" name="Data Brief">
        <title>Shoot transcriptome of the giant reed, Arundo donax.</title>
        <authorList>
            <person name="Barrero R.A."/>
            <person name="Guerrero F.D."/>
            <person name="Moolhuijzen P."/>
            <person name="Goolsby J.A."/>
            <person name="Tidwell J."/>
            <person name="Bellgard S.E."/>
            <person name="Bellgard M.I."/>
        </authorList>
    </citation>
    <scope>NUCLEOTIDE SEQUENCE</scope>
    <source>
        <tissue evidence="2">Shoot tissue taken approximately 20 cm above the soil surface</tissue>
    </source>
</reference>
<organism evidence="2">
    <name type="scientific">Arundo donax</name>
    <name type="common">Giant reed</name>
    <name type="synonym">Donax arundinaceus</name>
    <dbReference type="NCBI Taxonomy" id="35708"/>
    <lineage>
        <taxon>Eukaryota</taxon>
        <taxon>Viridiplantae</taxon>
        <taxon>Streptophyta</taxon>
        <taxon>Embryophyta</taxon>
        <taxon>Tracheophyta</taxon>
        <taxon>Spermatophyta</taxon>
        <taxon>Magnoliopsida</taxon>
        <taxon>Liliopsida</taxon>
        <taxon>Poales</taxon>
        <taxon>Poaceae</taxon>
        <taxon>PACMAD clade</taxon>
        <taxon>Arundinoideae</taxon>
        <taxon>Arundineae</taxon>
        <taxon>Arundo</taxon>
    </lineage>
</organism>